<name>A0A0E9TZ33_ANGAN</name>
<organism evidence="1">
    <name type="scientific">Anguilla anguilla</name>
    <name type="common">European freshwater eel</name>
    <name type="synonym">Muraena anguilla</name>
    <dbReference type="NCBI Taxonomy" id="7936"/>
    <lineage>
        <taxon>Eukaryota</taxon>
        <taxon>Metazoa</taxon>
        <taxon>Chordata</taxon>
        <taxon>Craniata</taxon>
        <taxon>Vertebrata</taxon>
        <taxon>Euteleostomi</taxon>
        <taxon>Actinopterygii</taxon>
        <taxon>Neopterygii</taxon>
        <taxon>Teleostei</taxon>
        <taxon>Anguilliformes</taxon>
        <taxon>Anguillidae</taxon>
        <taxon>Anguilla</taxon>
    </lineage>
</organism>
<accession>A0A0E9TZ33</accession>
<protein>
    <submittedName>
        <fullName evidence="1">Uncharacterized protein</fullName>
    </submittedName>
</protein>
<reference evidence="1" key="1">
    <citation type="submission" date="2014-11" db="EMBL/GenBank/DDBJ databases">
        <authorList>
            <person name="Amaro Gonzalez C."/>
        </authorList>
    </citation>
    <scope>NUCLEOTIDE SEQUENCE</scope>
</reference>
<dbReference type="AlphaFoldDB" id="A0A0E9TZ33"/>
<evidence type="ECO:0000313" key="1">
    <source>
        <dbReference type="EMBL" id="JAH58919.1"/>
    </source>
</evidence>
<reference evidence="1" key="2">
    <citation type="journal article" date="2015" name="Fish Shellfish Immunol.">
        <title>Early steps in the European eel (Anguilla anguilla)-Vibrio vulnificus interaction in the gills: Role of the RtxA13 toxin.</title>
        <authorList>
            <person name="Callol A."/>
            <person name="Pajuelo D."/>
            <person name="Ebbesson L."/>
            <person name="Teles M."/>
            <person name="MacKenzie S."/>
            <person name="Amaro C."/>
        </authorList>
    </citation>
    <scope>NUCLEOTIDE SEQUENCE</scope>
</reference>
<dbReference type="EMBL" id="GBXM01049658">
    <property type="protein sequence ID" value="JAH58919.1"/>
    <property type="molecule type" value="Transcribed_RNA"/>
</dbReference>
<proteinExistence type="predicted"/>
<sequence>MISQGRPKALLSSVCSRDYKVDFQQKKSTIPCSDCSAEGLSV</sequence>